<sequence>MEDLASLKDPEQLKDLKIDPEILQGVICALFYPQYDRGPGCAWEQLFLAAPVNDYVNYPNHPFHTRFGPVFYRGRLDGSARVLVVGQDPATDEILAARIFVGQAGQLAQNFLTKLGLTRSYLMFNTFLYGVQSASLSQDMVTSPALLAYRNKLLDRARATNKLEAIITFGKYGALSVQNWPGKGNLPVFELTHPTAPNGVATSWNSKLAAAHAAIAPDLGAPVDTSPYNTSVPPPATDIPRYDLPFGLPSWHGTGGHTCSARGAGNLFETQILWSAP</sequence>
<reference evidence="2" key="1">
    <citation type="submission" date="2020-11" db="EMBL/GenBank/DDBJ databases">
        <title>Azospira inquinata sp. nov.</title>
        <authorList>
            <person name="Moe W.M."/>
            <person name="Mikes M.C."/>
        </authorList>
    </citation>
    <scope>NUCLEOTIDE SEQUENCE</scope>
    <source>
        <strain evidence="2">Azo-3</strain>
    </source>
</reference>
<evidence type="ECO:0000259" key="1">
    <source>
        <dbReference type="Pfam" id="PF03167"/>
    </source>
</evidence>
<dbReference type="Pfam" id="PF03167">
    <property type="entry name" value="UDG"/>
    <property type="match status" value="1"/>
</dbReference>
<protein>
    <submittedName>
        <fullName evidence="2">Uracil-DNA glycosylase</fullName>
    </submittedName>
</protein>
<dbReference type="Proteomes" id="UP000683428">
    <property type="component" value="Chromosome"/>
</dbReference>
<organism evidence="2 3">
    <name type="scientific">Azospira inquinata</name>
    <dbReference type="NCBI Taxonomy" id="2785627"/>
    <lineage>
        <taxon>Bacteria</taxon>
        <taxon>Pseudomonadati</taxon>
        <taxon>Pseudomonadota</taxon>
        <taxon>Betaproteobacteria</taxon>
        <taxon>Rhodocyclales</taxon>
        <taxon>Rhodocyclaceae</taxon>
        <taxon>Azospira</taxon>
    </lineage>
</organism>
<dbReference type="InterPro" id="IPR036895">
    <property type="entry name" value="Uracil-DNA_glycosylase-like_sf"/>
</dbReference>
<evidence type="ECO:0000313" key="2">
    <source>
        <dbReference type="EMBL" id="QWT50433.1"/>
    </source>
</evidence>
<gene>
    <name evidence="2" type="ORF">Azoinq_01385</name>
</gene>
<name>A0A975XW19_9RHOO</name>
<proteinExistence type="predicted"/>
<dbReference type="SUPFAM" id="SSF52141">
    <property type="entry name" value="Uracil-DNA glycosylase-like"/>
    <property type="match status" value="1"/>
</dbReference>
<dbReference type="Gene3D" id="3.40.470.10">
    <property type="entry name" value="Uracil-DNA glycosylase-like domain"/>
    <property type="match status" value="1"/>
</dbReference>
<dbReference type="KEGG" id="aiq:Azoinq_01385"/>
<dbReference type="EMBL" id="CP064782">
    <property type="protein sequence ID" value="QWT50433.1"/>
    <property type="molecule type" value="Genomic_DNA"/>
</dbReference>
<accession>A0A975XW19</accession>
<dbReference type="InterPro" id="IPR005122">
    <property type="entry name" value="Uracil-DNA_glycosylase-like"/>
</dbReference>
<keyword evidence="3" id="KW-1185">Reference proteome</keyword>
<feature type="domain" description="Uracil-DNA glycosylase-like" evidence="1">
    <location>
        <begin position="77"/>
        <end position="196"/>
    </location>
</feature>
<dbReference type="AlphaFoldDB" id="A0A975XW19"/>
<evidence type="ECO:0000313" key="3">
    <source>
        <dbReference type="Proteomes" id="UP000683428"/>
    </source>
</evidence>